<feature type="non-terminal residue" evidence="1">
    <location>
        <position position="212"/>
    </location>
</feature>
<sequence length="212" mass="21682">MFNGVHGDTTNVRPRVPLGLVLVVGAPGLQHGLVAATAAGHDADRGAALGVDDLLGAGWEAETGLLVVGVVGDNGGVVPAGTSQSTTITWGRLNVEDEGSFGHGAEWENVANGELGGFTTVDEHSCVETFGGDEHLLVGLVLVRVAEIDAGQWRSTTGVMDDLANDALDVAVALRVVDRAKLGRSLAVLGMGLEYTPSTLSLAANNPTHGDE</sequence>
<name>A0A0H5QZ95_9EUKA</name>
<dbReference type="EMBL" id="HACM01006595">
    <property type="protein sequence ID" value="CRZ07037.1"/>
    <property type="molecule type" value="Transcribed_RNA"/>
</dbReference>
<evidence type="ECO:0000313" key="1">
    <source>
        <dbReference type="EMBL" id="CRZ07037.1"/>
    </source>
</evidence>
<reference evidence="1" key="1">
    <citation type="submission" date="2015-04" db="EMBL/GenBank/DDBJ databases">
        <title>The genome sequence of the plant pathogenic Rhizarian Plasmodiophora brassicae reveals insights in its biotrophic life cycle and the origin of chitin synthesis.</title>
        <authorList>
            <person name="Schwelm A."/>
            <person name="Fogelqvist J."/>
            <person name="Knaust A."/>
            <person name="Julke S."/>
            <person name="Lilja T."/>
            <person name="Dhandapani V."/>
            <person name="Bonilla-Rosso G."/>
            <person name="Karlsson M."/>
            <person name="Shevchenko A."/>
            <person name="Choi S.R."/>
            <person name="Kim H.G."/>
            <person name="Park J.Y."/>
            <person name="Lim Y.P."/>
            <person name="Ludwig-Muller J."/>
            <person name="Dixelius C."/>
        </authorList>
    </citation>
    <scope>NUCLEOTIDE SEQUENCE</scope>
    <source>
        <tissue evidence="1">Potato root galls</tissue>
    </source>
</reference>
<proteinExistence type="predicted"/>
<accession>A0A0H5QZ95</accession>
<organism evidence="1">
    <name type="scientific">Spongospora subterranea</name>
    <dbReference type="NCBI Taxonomy" id="70186"/>
    <lineage>
        <taxon>Eukaryota</taxon>
        <taxon>Sar</taxon>
        <taxon>Rhizaria</taxon>
        <taxon>Endomyxa</taxon>
        <taxon>Phytomyxea</taxon>
        <taxon>Plasmodiophorida</taxon>
        <taxon>Plasmodiophoridae</taxon>
        <taxon>Spongospora</taxon>
    </lineage>
</organism>
<protein>
    <submittedName>
        <fullName evidence="1">Uncharacterized protein</fullName>
    </submittedName>
</protein>
<dbReference type="AlphaFoldDB" id="A0A0H5QZ95"/>